<reference evidence="1 2" key="1">
    <citation type="journal article" date="2010" name="Science">
        <title>Genomic analysis of organismal complexity in the multicellular green alga Volvox carteri.</title>
        <authorList>
            <person name="Prochnik S.E."/>
            <person name="Umen J."/>
            <person name="Nedelcu A.M."/>
            <person name="Hallmann A."/>
            <person name="Miller S.M."/>
            <person name="Nishii I."/>
            <person name="Ferris P."/>
            <person name="Kuo A."/>
            <person name="Mitros T."/>
            <person name="Fritz-Laylin L.K."/>
            <person name="Hellsten U."/>
            <person name="Chapman J."/>
            <person name="Simakov O."/>
            <person name="Rensing S.A."/>
            <person name="Terry A."/>
            <person name="Pangilinan J."/>
            <person name="Kapitonov V."/>
            <person name="Jurka J."/>
            <person name="Salamov A."/>
            <person name="Shapiro H."/>
            <person name="Schmutz J."/>
            <person name="Grimwood J."/>
            <person name="Lindquist E."/>
            <person name="Lucas S."/>
            <person name="Grigoriev I.V."/>
            <person name="Schmitt R."/>
            <person name="Kirk D."/>
            <person name="Rokhsar D.S."/>
        </authorList>
    </citation>
    <scope>NUCLEOTIDE SEQUENCE [LARGE SCALE GENOMIC DNA]</scope>
    <source>
        <strain evidence="2">f. Nagariensis / Eve</strain>
    </source>
</reference>
<dbReference type="Proteomes" id="UP000001058">
    <property type="component" value="Unassembled WGS sequence"/>
</dbReference>
<evidence type="ECO:0000313" key="1">
    <source>
        <dbReference type="EMBL" id="EFJ48389.1"/>
    </source>
</evidence>
<protein>
    <submittedName>
        <fullName evidence="1">Uncharacterized protein</fullName>
    </submittedName>
</protein>
<dbReference type="EMBL" id="GL378340">
    <property type="protein sequence ID" value="EFJ48389.1"/>
    <property type="molecule type" value="Genomic_DNA"/>
</dbReference>
<dbReference type="InParanoid" id="D8TVZ4"/>
<sequence>MKEENAVVSLYWPLVQYGGFRELKLYTFLAESARPSCVKGSRVIKAAYAYRITALRSKGGWMESKREKIAEGTRQGSSCAGLQLAYCLSRSSSSSVIPRTPEIDLTNMTYRRPHLMSAKLGGSVLGGQFENRASNEGRRSVLPCSVTWTLKSPECSWVISSYSTVANGAILAKEFLNLSLACQKLNYVLIALSIRAAFYIQHT</sequence>
<gene>
    <name evidence="1" type="ORF">VOLCADRAFT_91023</name>
</gene>
<accession>D8TVZ4</accession>
<dbReference type="GeneID" id="9617653"/>
<name>D8TVZ4_VOLCA</name>
<evidence type="ECO:0000313" key="2">
    <source>
        <dbReference type="Proteomes" id="UP000001058"/>
    </source>
</evidence>
<keyword evidence="2" id="KW-1185">Reference proteome</keyword>
<proteinExistence type="predicted"/>
<dbReference type="KEGG" id="vcn:VOLCADRAFT_91023"/>
<dbReference type="RefSeq" id="XP_002950643.1">
    <property type="nucleotide sequence ID" value="XM_002950597.1"/>
</dbReference>
<organism evidence="2">
    <name type="scientific">Volvox carteri f. nagariensis</name>
    <dbReference type="NCBI Taxonomy" id="3068"/>
    <lineage>
        <taxon>Eukaryota</taxon>
        <taxon>Viridiplantae</taxon>
        <taxon>Chlorophyta</taxon>
        <taxon>core chlorophytes</taxon>
        <taxon>Chlorophyceae</taxon>
        <taxon>CS clade</taxon>
        <taxon>Chlamydomonadales</taxon>
        <taxon>Volvocaceae</taxon>
        <taxon>Volvox</taxon>
    </lineage>
</organism>
<dbReference type="AlphaFoldDB" id="D8TVZ4"/>